<dbReference type="PROSITE" id="PS00108">
    <property type="entry name" value="PROTEIN_KINASE_ST"/>
    <property type="match status" value="1"/>
</dbReference>
<dbReference type="FunFam" id="1.10.510.10:FF:000021">
    <property type="entry name" value="Serine/threonine protein kinase"/>
    <property type="match status" value="1"/>
</dbReference>
<evidence type="ECO:0000313" key="12">
    <source>
        <dbReference type="Proteomes" id="UP000318995"/>
    </source>
</evidence>
<keyword evidence="9" id="KW-0472">Membrane</keyword>
<dbReference type="AlphaFoldDB" id="A0A5C5WG90"/>
<evidence type="ECO:0000256" key="6">
    <source>
        <dbReference type="ARBA" id="ARBA00022840"/>
    </source>
</evidence>
<keyword evidence="3 11" id="KW-0808">Transferase</keyword>
<dbReference type="SUPFAM" id="SSF56112">
    <property type="entry name" value="Protein kinase-like (PK-like)"/>
    <property type="match status" value="1"/>
</dbReference>
<feature type="binding site" evidence="7">
    <location>
        <position position="308"/>
    </location>
    <ligand>
        <name>ATP</name>
        <dbReference type="ChEBI" id="CHEBI:30616"/>
    </ligand>
</feature>
<feature type="transmembrane region" description="Helical" evidence="9">
    <location>
        <begin position="145"/>
        <end position="166"/>
    </location>
</feature>
<reference evidence="11 12" key="1">
    <citation type="submission" date="2019-02" db="EMBL/GenBank/DDBJ databases">
        <title>Deep-cultivation of Planctomycetes and their phenomic and genomic characterization uncovers novel biology.</title>
        <authorList>
            <person name="Wiegand S."/>
            <person name="Jogler M."/>
            <person name="Boedeker C."/>
            <person name="Pinto D."/>
            <person name="Vollmers J."/>
            <person name="Rivas-Marin E."/>
            <person name="Kohn T."/>
            <person name="Peeters S.H."/>
            <person name="Heuer A."/>
            <person name="Rast P."/>
            <person name="Oberbeckmann S."/>
            <person name="Bunk B."/>
            <person name="Jeske O."/>
            <person name="Meyerdierks A."/>
            <person name="Storesund J.E."/>
            <person name="Kallscheuer N."/>
            <person name="Luecker S."/>
            <person name="Lage O.M."/>
            <person name="Pohl T."/>
            <person name="Merkel B.J."/>
            <person name="Hornburger P."/>
            <person name="Mueller R.-W."/>
            <person name="Bruemmer F."/>
            <person name="Labrenz M."/>
            <person name="Spormann A.M."/>
            <person name="Op Den Camp H."/>
            <person name="Overmann J."/>
            <person name="Amann R."/>
            <person name="Jetten M.S.M."/>
            <person name="Mascher T."/>
            <person name="Medema M.H."/>
            <person name="Devos D.P."/>
            <person name="Kaster A.-K."/>
            <person name="Ovreas L."/>
            <person name="Rohde M."/>
            <person name="Galperin M.Y."/>
            <person name="Jogler C."/>
        </authorList>
    </citation>
    <scope>NUCLEOTIDE SEQUENCE [LARGE SCALE GENOMIC DNA]</scope>
    <source>
        <strain evidence="11 12">Pla111</strain>
    </source>
</reference>
<sequence>MTQLDFDNAETMASPLPAAAAPTVRGNNAADATRTQSGSNSGSRGSAAIGAAARGLVRLVEGGTPHLSAETRDVLHRRLLLVSTLLLAGFSVFFLRALFFRGSETEGTSSLLISHGAVIVVLAAVSLCLRRAAALDLTMLRIAEWATFGVPAVFFAMITTHSLSVAAARGWQQEGGGALPIVVAPWMLIIFTYALFIPNTWRRSLRFIVPAAIVPVGIIYWRMFTCQETAACMGQAINADYASMQGLEMLLTAVTAALGVHTINSLRREVFEAKQLGQYRLKQRIGAGGMGEVYLAEHRMMKRPCAIKVIRPEKAGDPRILARFEREVRSTAKLSHWNSIDIYDYGRTEDGTFYYVMEYLPGHNVGELVESEGALPPSRVVYLMDQVCRALAEAHAHGLVHRDIKPANIFCAYRGGIFDVAKLLDFGLAKPILHASEETTDVALTQEGAITGSPLFMSPEQATGEREADIRSDIYSLGCVLYYLLTGAPPFEYKQAVKVIIAHVSEDVVPPRHHNPSLPIELEEVILRCLEKDPEDRYQTVDQLRIALSEAPLEDYWSADRAAEWWTEKGCPQRKAMAAAAIEAAAV</sequence>
<accession>A0A5C5WG90</accession>
<dbReference type="GO" id="GO:0004674">
    <property type="term" value="F:protein serine/threonine kinase activity"/>
    <property type="evidence" value="ECO:0007669"/>
    <property type="project" value="UniProtKB-KW"/>
</dbReference>
<comment type="caution">
    <text evidence="11">The sequence shown here is derived from an EMBL/GenBank/DDBJ whole genome shotgun (WGS) entry which is preliminary data.</text>
</comment>
<proteinExistence type="predicted"/>
<keyword evidence="5 11" id="KW-0418">Kinase</keyword>
<dbReference type="RefSeq" id="WP_146571133.1">
    <property type="nucleotide sequence ID" value="NZ_SJPH01000001.1"/>
</dbReference>
<dbReference type="Pfam" id="PF00069">
    <property type="entry name" value="Pkinase"/>
    <property type="match status" value="1"/>
</dbReference>
<dbReference type="InterPro" id="IPR011009">
    <property type="entry name" value="Kinase-like_dom_sf"/>
</dbReference>
<gene>
    <name evidence="11" type="primary">pknB_2</name>
    <name evidence="11" type="ORF">Pla111_05770</name>
</gene>
<name>A0A5C5WG90_9BACT</name>
<evidence type="ECO:0000256" key="5">
    <source>
        <dbReference type="ARBA" id="ARBA00022777"/>
    </source>
</evidence>
<dbReference type="PROSITE" id="PS00107">
    <property type="entry name" value="PROTEIN_KINASE_ATP"/>
    <property type="match status" value="1"/>
</dbReference>
<evidence type="ECO:0000259" key="10">
    <source>
        <dbReference type="PROSITE" id="PS50011"/>
    </source>
</evidence>
<evidence type="ECO:0000256" key="1">
    <source>
        <dbReference type="ARBA" id="ARBA00012513"/>
    </source>
</evidence>
<evidence type="ECO:0000256" key="2">
    <source>
        <dbReference type="ARBA" id="ARBA00022527"/>
    </source>
</evidence>
<feature type="transmembrane region" description="Helical" evidence="9">
    <location>
        <begin position="79"/>
        <end position="99"/>
    </location>
</feature>
<dbReference type="EC" id="2.7.11.1" evidence="1"/>
<dbReference type="PANTHER" id="PTHR43289">
    <property type="entry name" value="MITOGEN-ACTIVATED PROTEIN KINASE KINASE KINASE 20-RELATED"/>
    <property type="match status" value="1"/>
</dbReference>
<dbReference type="InterPro" id="IPR008271">
    <property type="entry name" value="Ser/Thr_kinase_AS"/>
</dbReference>
<dbReference type="PROSITE" id="PS50011">
    <property type="entry name" value="PROTEIN_KINASE_DOM"/>
    <property type="match status" value="1"/>
</dbReference>
<evidence type="ECO:0000256" key="9">
    <source>
        <dbReference type="SAM" id="Phobius"/>
    </source>
</evidence>
<dbReference type="PANTHER" id="PTHR43289:SF6">
    <property type="entry name" value="SERINE_THREONINE-PROTEIN KINASE NEKL-3"/>
    <property type="match status" value="1"/>
</dbReference>
<feature type="transmembrane region" description="Helical" evidence="9">
    <location>
        <begin position="178"/>
        <end position="197"/>
    </location>
</feature>
<keyword evidence="9" id="KW-0812">Transmembrane</keyword>
<feature type="region of interest" description="Disordered" evidence="8">
    <location>
        <begin position="16"/>
        <end position="46"/>
    </location>
</feature>
<dbReference type="InterPro" id="IPR017441">
    <property type="entry name" value="Protein_kinase_ATP_BS"/>
</dbReference>
<feature type="transmembrane region" description="Helical" evidence="9">
    <location>
        <begin position="204"/>
        <end position="223"/>
    </location>
</feature>
<organism evidence="11 12">
    <name type="scientific">Botrimarina hoheduenensis</name>
    <dbReference type="NCBI Taxonomy" id="2528000"/>
    <lineage>
        <taxon>Bacteria</taxon>
        <taxon>Pseudomonadati</taxon>
        <taxon>Planctomycetota</taxon>
        <taxon>Planctomycetia</taxon>
        <taxon>Pirellulales</taxon>
        <taxon>Lacipirellulaceae</taxon>
        <taxon>Botrimarina</taxon>
    </lineage>
</organism>
<dbReference type="InterPro" id="IPR000719">
    <property type="entry name" value="Prot_kinase_dom"/>
</dbReference>
<keyword evidence="9" id="KW-1133">Transmembrane helix</keyword>
<evidence type="ECO:0000256" key="4">
    <source>
        <dbReference type="ARBA" id="ARBA00022741"/>
    </source>
</evidence>
<feature type="transmembrane region" description="Helical" evidence="9">
    <location>
        <begin position="111"/>
        <end position="133"/>
    </location>
</feature>
<dbReference type="Gene3D" id="3.30.200.20">
    <property type="entry name" value="Phosphorylase Kinase, domain 1"/>
    <property type="match status" value="1"/>
</dbReference>
<evidence type="ECO:0000256" key="3">
    <source>
        <dbReference type="ARBA" id="ARBA00022679"/>
    </source>
</evidence>
<dbReference type="Proteomes" id="UP000318995">
    <property type="component" value="Unassembled WGS sequence"/>
</dbReference>
<evidence type="ECO:0000256" key="8">
    <source>
        <dbReference type="SAM" id="MobiDB-lite"/>
    </source>
</evidence>
<dbReference type="Gene3D" id="1.10.510.10">
    <property type="entry name" value="Transferase(Phosphotransferase) domain 1"/>
    <property type="match status" value="1"/>
</dbReference>
<feature type="compositionally biased region" description="Low complexity" evidence="8">
    <location>
        <begin position="37"/>
        <end position="46"/>
    </location>
</feature>
<keyword evidence="2" id="KW-0723">Serine/threonine-protein kinase</keyword>
<dbReference type="CDD" id="cd14014">
    <property type="entry name" value="STKc_PknB_like"/>
    <property type="match status" value="1"/>
</dbReference>
<protein>
    <recommendedName>
        <fullName evidence="1">non-specific serine/threonine protein kinase</fullName>
        <ecNumber evidence="1">2.7.11.1</ecNumber>
    </recommendedName>
</protein>
<keyword evidence="4 7" id="KW-0547">Nucleotide-binding</keyword>
<feature type="domain" description="Protein kinase" evidence="10">
    <location>
        <begin position="279"/>
        <end position="553"/>
    </location>
</feature>
<keyword evidence="6 7" id="KW-0067">ATP-binding</keyword>
<dbReference type="SMART" id="SM00220">
    <property type="entry name" value="S_TKc"/>
    <property type="match status" value="1"/>
</dbReference>
<dbReference type="OrthoDB" id="6111975at2"/>
<evidence type="ECO:0000256" key="7">
    <source>
        <dbReference type="PROSITE-ProRule" id="PRU10141"/>
    </source>
</evidence>
<dbReference type="GO" id="GO:0005524">
    <property type="term" value="F:ATP binding"/>
    <property type="evidence" value="ECO:0007669"/>
    <property type="project" value="UniProtKB-UniRule"/>
</dbReference>
<dbReference type="EMBL" id="SJPH01000001">
    <property type="protein sequence ID" value="TWT48802.1"/>
    <property type="molecule type" value="Genomic_DNA"/>
</dbReference>
<evidence type="ECO:0000313" key="11">
    <source>
        <dbReference type="EMBL" id="TWT48802.1"/>
    </source>
</evidence>
<keyword evidence="12" id="KW-1185">Reference proteome</keyword>